<dbReference type="SUPFAM" id="SSF56112">
    <property type="entry name" value="Protein kinase-like (PK-like)"/>
    <property type="match status" value="1"/>
</dbReference>
<name>A0ABV9ZWU4_9ACTN</name>
<evidence type="ECO:0000313" key="2">
    <source>
        <dbReference type="Proteomes" id="UP001596222"/>
    </source>
</evidence>
<protein>
    <recommendedName>
        <fullName evidence="3">Aminoglycoside phosphotransferase domain-containing protein</fullName>
    </recommendedName>
</protein>
<accession>A0ABV9ZWU4</accession>
<sequence length="165" mass="18132">MMSSSASWTEAAALTRRLRTDFVPDQLLQATDKSILIAGTCAGEPVVAKVLTTGEAFWREKFGREAAAYLAFARCTPRVRVPRLIAADTEAGVLLLERLPGHRLSPDRYPPTALEHQDVCAVVDALGSLACWTPASGAFAQAWDYRHRLDRYLGYGLLQTLTTRP</sequence>
<evidence type="ECO:0008006" key="3">
    <source>
        <dbReference type="Google" id="ProtNLM"/>
    </source>
</evidence>
<reference evidence="2" key="1">
    <citation type="journal article" date="2019" name="Int. J. Syst. Evol. Microbiol.">
        <title>The Global Catalogue of Microorganisms (GCM) 10K type strain sequencing project: providing services to taxonomists for standard genome sequencing and annotation.</title>
        <authorList>
            <consortium name="The Broad Institute Genomics Platform"/>
            <consortium name="The Broad Institute Genome Sequencing Center for Infectious Disease"/>
            <person name="Wu L."/>
            <person name="Ma J."/>
        </authorList>
    </citation>
    <scope>NUCLEOTIDE SEQUENCE [LARGE SCALE GENOMIC DNA]</scope>
    <source>
        <strain evidence="2">CGMCC 4.1641</strain>
    </source>
</reference>
<proteinExistence type="predicted"/>
<dbReference type="InterPro" id="IPR011009">
    <property type="entry name" value="Kinase-like_dom_sf"/>
</dbReference>
<gene>
    <name evidence="1" type="ORF">ACFPP6_08605</name>
</gene>
<comment type="caution">
    <text evidence="1">The sequence shown here is derived from an EMBL/GenBank/DDBJ whole genome shotgun (WGS) entry which is preliminary data.</text>
</comment>
<keyword evidence="2" id="KW-1185">Reference proteome</keyword>
<organism evidence="1 2">
    <name type="scientific">Streptomyces aureoversilis</name>
    <dbReference type="NCBI Taxonomy" id="67277"/>
    <lineage>
        <taxon>Bacteria</taxon>
        <taxon>Bacillati</taxon>
        <taxon>Actinomycetota</taxon>
        <taxon>Actinomycetes</taxon>
        <taxon>Kitasatosporales</taxon>
        <taxon>Streptomycetaceae</taxon>
        <taxon>Streptomyces</taxon>
    </lineage>
</organism>
<evidence type="ECO:0000313" key="1">
    <source>
        <dbReference type="EMBL" id="MFC5144733.1"/>
    </source>
</evidence>
<dbReference type="Proteomes" id="UP001596222">
    <property type="component" value="Unassembled WGS sequence"/>
</dbReference>
<dbReference type="EMBL" id="JBHSKJ010000004">
    <property type="protein sequence ID" value="MFC5144733.1"/>
    <property type="molecule type" value="Genomic_DNA"/>
</dbReference>
<dbReference type="RefSeq" id="WP_382038764.1">
    <property type="nucleotide sequence ID" value="NZ_JBHSKJ010000004.1"/>
</dbReference>